<protein>
    <submittedName>
        <fullName evidence="1">Uncharacterized protein</fullName>
    </submittedName>
</protein>
<sequence length="79" mass="8640">VDDTLSYKVQLTTNLGDAAAWSENDLNVKGALQGVDQSSLPDNKPFAGSNYERVQVEVKTAINAETTGRQFLRLVVEKN</sequence>
<feature type="non-terminal residue" evidence="1">
    <location>
        <position position="1"/>
    </location>
</feature>
<dbReference type="AlphaFoldDB" id="A0A382RS92"/>
<proteinExistence type="predicted"/>
<accession>A0A382RS92</accession>
<dbReference type="EMBL" id="UINC01123805">
    <property type="protein sequence ID" value="SVD00526.1"/>
    <property type="molecule type" value="Genomic_DNA"/>
</dbReference>
<name>A0A382RS92_9ZZZZ</name>
<gene>
    <name evidence="1" type="ORF">METZ01_LOCUS353380</name>
</gene>
<reference evidence="1" key="1">
    <citation type="submission" date="2018-05" db="EMBL/GenBank/DDBJ databases">
        <authorList>
            <person name="Lanie J.A."/>
            <person name="Ng W.-L."/>
            <person name="Kazmierczak K.M."/>
            <person name="Andrzejewski T.M."/>
            <person name="Davidsen T.M."/>
            <person name="Wayne K.J."/>
            <person name="Tettelin H."/>
            <person name="Glass J.I."/>
            <person name="Rusch D."/>
            <person name="Podicherti R."/>
            <person name="Tsui H.-C.T."/>
            <person name="Winkler M.E."/>
        </authorList>
    </citation>
    <scope>NUCLEOTIDE SEQUENCE</scope>
</reference>
<evidence type="ECO:0000313" key="1">
    <source>
        <dbReference type="EMBL" id="SVD00526.1"/>
    </source>
</evidence>
<organism evidence="1">
    <name type="scientific">marine metagenome</name>
    <dbReference type="NCBI Taxonomy" id="408172"/>
    <lineage>
        <taxon>unclassified sequences</taxon>
        <taxon>metagenomes</taxon>
        <taxon>ecological metagenomes</taxon>
    </lineage>
</organism>